<dbReference type="PROSITE" id="PS51379">
    <property type="entry name" value="4FE4S_FER_2"/>
    <property type="match status" value="1"/>
</dbReference>
<keyword evidence="6" id="KW-1185">Reference proteome</keyword>
<keyword evidence="3" id="KW-0411">Iron-sulfur</keyword>
<dbReference type="PANTHER" id="PTHR43255:SF2">
    <property type="entry name" value="HETERODISULFIDE REDUCTASE RELATED PROTEIN"/>
    <property type="match status" value="1"/>
</dbReference>
<dbReference type="GO" id="GO:0051536">
    <property type="term" value="F:iron-sulfur cluster binding"/>
    <property type="evidence" value="ECO:0007669"/>
    <property type="project" value="UniProtKB-KW"/>
</dbReference>
<dbReference type="Pfam" id="PF13183">
    <property type="entry name" value="Fer4_8"/>
    <property type="match status" value="1"/>
</dbReference>
<dbReference type="GO" id="GO:0046872">
    <property type="term" value="F:metal ion binding"/>
    <property type="evidence" value="ECO:0007669"/>
    <property type="project" value="UniProtKB-KW"/>
</dbReference>
<accession>A0A1Z5HNK6</accession>
<dbReference type="InterPro" id="IPR009051">
    <property type="entry name" value="Helical_ferredxn"/>
</dbReference>
<protein>
    <submittedName>
        <fullName evidence="5">Heterodisulfide reductase</fullName>
    </submittedName>
</protein>
<evidence type="ECO:0000256" key="3">
    <source>
        <dbReference type="ARBA" id="ARBA00023014"/>
    </source>
</evidence>
<dbReference type="Gene3D" id="1.10.1060.10">
    <property type="entry name" value="Alpha-helical ferredoxin"/>
    <property type="match status" value="1"/>
</dbReference>
<evidence type="ECO:0000313" key="5">
    <source>
        <dbReference type="EMBL" id="GAW91109.1"/>
    </source>
</evidence>
<evidence type="ECO:0000256" key="1">
    <source>
        <dbReference type="ARBA" id="ARBA00022723"/>
    </source>
</evidence>
<dbReference type="Proteomes" id="UP000197032">
    <property type="component" value="Unassembled WGS sequence"/>
</dbReference>
<proteinExistence type="predicted"/>
<dbReference type="GO" id="GO:0005886">
    <property type="term" value="C:plasma membrane"/>
    <property type="evidence" value="ECO:0007669"/>
    <property type="project" value="TreeGrafter"/>
</dbReference>
<evidence type="ECO:0000259" key="4">
    <source>
        <dbReference type="PROSITE" id="PS51379"/>
    </source>
</evidence>
<dbReference type="InterPro" id="IPR051460">
    <property type="entry name" value="HdrC_iron-sulfur_subunit"/>
</dbReference>
<gene>
    <name evidence="5" type="ORF">KKC1_02710</name>
</gene>
<dbReference type="PROSITE" id="PS00198">
    <property type="entry name" value="4FE4S_FER_1"/>
    <property type="match status" value="1"/>
</dbReference>
<name>A0A1Z5HNK6_9FIRM</name>
<dbReference type="InterPro" id="IPR017900">
    <property type="entry name" value="4Fe4S_Fe_S_CS"/>
</dbReference>
<organism evidence="5 6">
    <name type="scientific">Calderihabitans maritimus</name>
    <dbReference type="NCBI Taxonomy" id="1246530"/>
    <lineage>
        <taxon>Bacteria</taxon>
        <taxon>Bacillati</taxon>
        <taxon>Bacillota</taxon>
        <taxon>Clostridia</taxon>
        <taxon>Neomoorellales</taxon>
        <taxon>Calderihabitantaceae</taxon>
        <taxon>Calderihabitans</taxon>
    </lineage>
</organism>
<dbReference type="EMBL" id="BDGJ01000005">
    <property type="protein sequence ID" value="GAW91109.1"/>
    <property type="molecule type" value="Genomic_DNA"/>
</dbReference>
<dbReference type="RefSeq" id="WP_088552697.1">
    <property type="nucleotide sequence ID" value="NZ_BDGJ01000005.1"/>
</dbReference>
<evidence type="ECO:0000256" key="2">
    <source>
        <dbReference type="ARBA" id="ARBA00023004"/>
    </source>
</evidence>
<evidence type="ECO:0000313" key="6">
    <source>
        <dbReference type="Proteomes" id="UP000197032"/>
    </source>
</evidence>
<dbReference type="InterPro" id="IPR017896">
    <property type="entry name" value="4Fe4S_Fe-S-bd"/>
</dbReference>
<reference evidence="6" key="1">
    <citation type="journal article" date="2017" name="Appl. Environ. Microbiol.">
        <title>Genomic analysis of Calderihabitans maritimus KKC1, a thermophilic hydrogenogenic carboxydotrophic bacterium isolated from marine sediment.</title>
        <authorList>
            <person name="Omae K."/>
            <person name="Yoneda Y."/>
            <person name="Fukuyama Y."/>
            <person name="Yoshida T."/>
            <person name="Sako Y."/>
        </authorList>
    </citation>
    <scope>NUCLEOTIDE SEQUENCE [LARGE SCALE GENOMIC DNA]</scope>
    <source>
        <strain evidence="6">KKC1</strain>
    </source>
</reference>
<keyword evidence="2" id="KW-0408">Iron</keyword>
<dbReference type="SUPFAM" id="SSF46548">
    <property type="entry name" value="alpha-helical ferredoxin"/>
    <property type="match status" value="1"/>
</dbReference>
<dbReference type="AlphaFoldDB" id="A0A1Z5HNK6"/>
<keyword evidence="1" id="KW-0479">Metal-binding</keyword>
<sequence length="194" mass="22280">MPALAKLPKERTDTNFLEQILALPGGETILKCMQCGTCSGSCPTSYQMDYTPRRIIAMIRAGMKEQVLRSAAIWLCASCYSCSVRCPRGIEFTEIMYLLKSLAIKENILPEKHDSSTFYRVFSDIVIDTGRLNENKLIARYSFETDASRLWKQFAPLGFKLLLRRRISFIPAKIKNKEEFRRLIQNARIRGDIQ</sequence>
<comment type="caution">
    <text evidence="5">The sequence shown here is derived from an EMBL/GenBank/DDBJ whole genome shotgun (WGS) entry which is preliminary data.</text>
</comment>
<feature type="domain" description="4Fe-4S ferredoxin-type" evidence="4">
    <location>
        <begin position="31"/>
        <end position="53"/>
    </location>
</feature>
<dbReference type="PANTHER" id="PTHR43255">
    <property type="entry name" value="IRON-SULFUR-BINDING OXIDOREDUCTASE FADF-RELATED-RELATED"/>
    <property type="match status" value="1"/>
</dbReference>
<dbReference type="OrthoDB" id="9794954at2"/>